<evidence type="ECO:0000313" key="4">
    <source>
        <dbReference type="Proteomes" id="UP000604046"/>
    </source>
</evidence>
<protein>
    <submittedName>
        <fullName evidence="3">ITIH4 protein</fullName>
    </submittedName>
</protein>
<feature type="domain" description="Apple" evidence="2">
    <location>
        <begin position="582"/>
        <end position="659"/>
    </location>
</feature>
<sequence>MKPVAALCVVLVVSASAQLLRPCLAVYGILNGAVNLVQRKLTASLLSSQAPVDAFEAVEGGANRVCRGINASDDDNSYYVVHGGSRADSIEACKSACVDTLGCRGIEFRPGRCEVWVRVGGIQAAAVTNGPICLRYVPFVLAEGQLDRACRGGSVSDNNPAYYEIMTASSIEACQASHAHLSFNSMAVIEPVEGIEVSSNSSSGSCKVWTRASGIQATAPLAGALCLRSGTLGVPDAFMKVDGGSDRACRGQSTSDWSPSYFLYFSAAQSPSLDDCKSRCLKNSDCKGIDFSANGCNVWTRPVTTSISFTGSTCLQYEPFVGIDGGDRRGCFGSSPQITTLAFPTSDQCKAQCAKTRACQGIEYSSSQCNIWTSAITGSYASDARTCMRYQPFVPVGGGLDKACGGIDSMDAWPSYYTLASSESLSVASCKTLCLSTIGCRGIQYSATGGVGTCQVWTRRGGIQSSRDLSGSLCLRLGPWDTWEDASAFVPMYNPSSPSDSYICGGEGLLAQLHGPEKAGSVQDCELRCAAMPGCRGVDFGTGGCRTWHGSGAVAASAAQSGSACHSFQPFRDVDGGEGRACRGETSEDVQSSYYLESSATSLQDCQDQCVRHSETTLASGACKGISYDSSSGACRVWTLPAGIGATAAEAASFCQRYEPFVALDGGHNRACRGWHSQDISASYYTSFLASEVASLEACRIRCLKFTNCRGVEFGPDGCKIWTRDVRATAEAFGSICLRFASLGLEEVAGAADAFQPVEGGAGRACRGANSTDTQGSYYDYYHPSVVTTMSRCKALCIETSGCQGIQFSIHGCQIWTRVGGIQSTAPSPDLTCLSYKPFRLVDGFSDRSCRGTSVQDNAPSNFLSLASPSLAACQSSCAQEPGCKGVEYNVSGTACEVWTLPSGITASVASPGTTCMRYEPFVAADGGLNRSCRGADVDDDWPSYYVVREYTWSSGPSIEECKGQCLSTPGCRGVEYTKAQCKIWTRQGGIQATAASPGSLCLRFGPFDPLELLDAFWPFDGADRACRGSSRTDLLPSYYTSVGPDKAASLEACKSLCVRTAGCKAIQFTSTECQLWTRSGGVEATVTQPGSSCLLFRPFRAVDGAEDRRCASSGANGGASDSQPSDSLASCQMLCQDSPWCAGISFESGNCSVHTGEFSSEASQGSRCLSYEPFVTVDGGVDRACRGSHEDDLSSYYYKGYALTEVPTLERCKLRCAATEQCQGLDFSAEGCKVWTRTQGIQATKASPGSHCLRYGAADPLLSASAFEAMDGGMNRACRGQDELDNLDSHYTVITSWPENSSMDACQRLCMNTAVCKGIEFRLGACELWTLAGGIQASVHSAGRACFRYTPFQTLDGFSDRVCRGSSVTDTQSSYYNIYSPAEAPTLDACKALCMTTPSCKGIEYRGWCEVWTRPEGIGAVAYSPGSQCTRYLPFINIEGGINRACRGSNPLDSYSSYYNFFSGTTIDECKVLCSRTPGCKGIEFRDERCEVWTRRGGIQASTYTRGSLCMSYGGSDPFDDSHAFIALNGGNPTMCHGLSKVSDGQTPSLYDCQVRCLSTPGCRGVSFGSGLGCTTWLGGELSELSPESPTGIWGVCHSFQPFRDVDGGEGRACRGETSEDVQSSYYLESSATSLQACQDQCVRHSETTLASGACKGISYDSSSGACRVWTLPAGIGATAAEAASFCQRYEPFVALDGGHNRACSGSSGDYTELSFSQASNLDACRSRCVATAGCTGIDFSQQRLRCRVWLRRVRSTLFESGSICLQFGSLGLEEVAGAADAFQPVEGGAGRACRGANSTDTQGSYYDYYHPSVVTTMSRCKALCIETSGCQGIQFSIHGCQIWTRVGGIQSTAPSPDLTCLSYKPFRLVDGFSDRSCRGTSMQDNAPSNFLSLTSPSLAACQSSCAQEPGCKGVEYNVSGTACEVWTLPSGITASVASPGTTCMRYEPFVAADGGLNRSCRGADVDDDWPSYYVVREYTWSSGPSIEECKGQCLSTPGCRGVEYTKAQCKIWTRQGGIQATAASPGSLCLRFGPFDPLELLDAFWPFDGADRACRGSSRTDLLPSYYTSVGPDKAASLEACKSLCVRTAGCKAIQFTSTECQLWTKSGGVEATVAQPGSSCLLFRPFRAVDGAEDRRCASSGANGGASDSQPSDSLASCQMLCQDSPWCAGISFESGNCSVHTGEFSSEASQGSQCLSYEPFVTVDGGVDRACRGSHEDDLSSYYYKGYALTEVPTLEGCKLRCAATEQCQGLDFSAEGCKVWNRTEGIQATKASPGSHCLRYGRRDPVLDTSSFKPVDGGVGRACRGQDETDNLDSHYTVHVFWPENSTLEACQQLCMETLACKGVEFRLGACEIWTLAGGIQASVGAPGRTCMRYEPFQSVDGFSDRVCRGSSSSDTQDSYYAIYSPTQAPSMEACQSLCKTTPGCQGIEYRGWCEVWTRPDGIGAVAPSLGSQCLRYQPFAGVDGGVNRACRGVDPTDSWSIYYTVFAQEQAATVEACKAKCIAASGCRGIQFQPGRCEVWTRRAGIGATVASAGTICMRYDTFNVAEASDAFVTVGPNQACRGSSPIDDQPSYYILRGPDVAANEEECRLLCMATPECQGIDFSSDGCKVWTRKAGIESSAAWGGATCLRYDPFEPVDGGEGRACRGADVNDDSQDNYVLHTVATVPTLVDCKIKCASTTGCKGVSFSESGCQVWIRSGGIQASAPLSSSSCFRYMPFTPVGGNDQACRGAHSQDNNASYYQSFSPEQVPSMELCRLRCAATDGCTGVEFGALGCKVWTRFEGIQATEFVAGSLCLRFGSPNELLDAGAFRPIDGGVDHACRGRNETDNLDEYYTLFWAWPENASLQACQDRCVRTPGCRGVEFRMGGCEIWTTLIEATVPSAARTCLKYEPFRTLGGFKDRVCRGSSSTDSLSSYYTLTGPDVTPTLDACQNLCVATPACKGVEYRGGWCEIWRRPEGIGAVAVSPGADCWRYEPFLEVDGGLNRACRGADAADSWSSYYTLVSASSLLECKEACLTQWNCKGLEYRQGSLHYPGRCEVWTRQAGIQASAPSTGALCLRLGGSEELATDAFFAFQGGLNRACRGSDPADDQASYYDWYGPAGIETLEQCKLRCASTPNCRGIDFSDEGCKVWTREVASSSESAGSTCLLFEPFQPVDGGENRECRGSDTSDISEGYYSRSPALSLQDCKLQCATTSGCTGISYNTTGSSCRVWTATVRSSVEASGSSCLRYGPFVDVNGGRDQSCRGGHIYDNAAFYYRSYTLAQVPNLEACKVECVGTRSCKGVDFSPLQGCKVWTRVQGIEATAAAPGSVCVRYGVPDPLRSADAFPGMDGGINRACRGANETDNDEKHWIFYPISQVRTLEACQLRCIFKPGCMGVEFNRWGCEVWMRPEGIQASVYASGYQCFRFKPFEAADGFHDRACRGQDVSDNMGSYLIFYGLSSGYDGQRSTCEHLCASTSGCKGIEFSSGHCEVWTREAGIQATAPALGSSCLRFEPFSNVEGGVDRACRGEDPFDNWPSYYTLTSASSVQGCKQLCMSTPGCHGIEFSSSGRCELWTRARGIGSSSAAVGYVCMRYGSWDPSDVLDGFLPADGAFDRACRGRNRTDMDPSHYVSYALDIAPTLGACKAICTVTPGCKGVEYSNFGCEVWTRAEGIEATAEVSGFQCYRYVAFEPVDGGTGRACRGADASDNAPGNFVLYSPSEVPSLDQCQARCVARPGCRGVSYDPSEGCELWTRPFGIEATVAKAGSSCFRHEPFTSADGGQDRACRGAQPWDNSSAHYREATLPIPTLAACKVACVNSPGCKGIEFQPTGKCLIWTRPGGIDATATAYGSICLRHGATQAGATEEGSLVGQIHLALDPRLCLDIAGFNNGDSVQVGPCSSSARFVMNDGTAQIRLAEDMTKCLDVSGGVKSNGTRIQVWDCETPVHGNMQFLFPDGGVGQLRWATYLDMCLQPMGNTSGSQVILWNCRRASGYSRVVLPSGEMRTVRTPKFVAHYLPWFLGNNVDEACARSGPDCPYKNDHWCSAYGNSYYASYLGAYDITGPSVIETQLDLMKASGLDGLWIDYQMPTWDASVDRIVAGLKQRGMGFAIMVDAATFPDVMNITAEKVKNWTQEPHYYRHQGLPIVPVWNNNFTIFTPLPVNAIYISRFEFDPPEWASDTYTWVQDDYLVRYYEQHHPVVSSGSAFRGYRDCYFDKTLKDPNVTQLDITLSRARQHRPEYVQLVTWNDYTEGTQLEPSWIRREGECVDVCGESCLTVSDCDSYGLLTDCTKPVGSATGPADPSCNVTGNLSAFADINQVAQFIARERYIGQVLAQAARYAPL</sequence>
<dbReference type="Pfam" id="PF00024">
    <property type="entry name" value="PAN_1"/>
    <property type="match status" value="1"/>
</dbReference>
<dbReference type="Pfam" id="PF00652">
    <property type="entry name" value="Ricin_B_lectin"/>
    <property type="match status" value="1"/>
</dbReference>
<dbReference type="SMART" id="SM00458">
    <property type="entry name" value="RICIN"/>
    <property type="match status" value="1"/>
</dbReference>
<feature type="domain" description="Apple" evidence="2">
    <location>
        <begin position="3171"/>
        <end position="3235"/>
    </location>
</feature>
<evidence type="ECO:0000313" key="3">
    <source>
        <dbReference type="EMBL" id="CAE7597550.1"/>
    </source>
</evidence>
<feature type="domain" description="Apple" evidence="2">
    <location>
        <begin position="3691"/>
        <end position="3759"/>
    </location>
</feature>
<feature type="domain" description="Apple" evidence="2">
    <location>
        <begin position="1027"/>
        <end position="1100"/>
    </location>
</feature>
<organism evidence="3 4">
    <name type="scientific">Symbiodinium natans</name>
    <dbReference type="NCBI Taxonomy" id="878477"/>
    <lineage>
        <taxon>Eukaryota</taxon>
        <taxon>Sar</taxon>
        <taxon>Alveolata</taxon>
        <taxon>Dinophyceae</taxon>
        <taxon>Suessiales</taxon>
        <taxon>Symbiodiniaceae</taxon>
        <taxon>Symbiodinium</taxon>
    </lineage>
</organism>
<dbReference type="Gene3D" id="2.80.10.50">
    <property type="match status" value="1"/>
</dbReference>
<comment type="caution">
    <text evidence="3">The sequence shown here is derived from an EMBL/GenBank/DDBJ whole genome shotgun (WGS) entry which is preliminary data.</text>
</comment>
<feature type="domain" description="Apple" evidence="2">
    <location>
        <begin position="672"/>
        <end position="737"/>
    </location>
</feature>
<dbReference type="SMART" id="SM00473">
    <property type="entry name" value="PAN_AP"/>
    <property type="match status" value="30"/>
</dbReference>
<dbReference type="Pfam" id="PF14295">
    <property type="entry name" value="PAN_4"/>
    <property type="match status" value="34"/>
</dbReference>
<feature type="domain" description="Apple" evidence="2">
    <location>
        <begin position="850"/>
        <end position="923"/>
    </location>
</feature>
<dbReference type="EMBL" id="CAJNDS010002788">
    <property type="protein sequence ID" value="CAE7597550.1"/>
    <property type="molecule type" value="Genomic_DNA"/>
</dbReference>
<dbReference type="InterPro" id="IPR035992">
    <property type="entry name" value="Ricin_B-like_lectins"/>
</dbReference>
<feature type="domain" description="Apple" evidence="2">
    <location>
        <begin position="2056"/>
        <end position="2129"/>
    </location>
</feature>
<dbReference type="InterPro" id="IPR000772">
    <property type="entry name" value="Ricin_B_lectin"/>
</dbReference>
<feature type="chain" id="PRO_5032405443" evidence="1">
    <location>
        <begin position="26"/>
        <end position="4333"/>
    </location>
</feature>
<dbReference type="SUPFAM" id="SSF50370">
    <property type="entry name" value="Ricin B-like lectins"/>
    <property type="match status" value="1"/>
</dbReference>
<feature type="domain" description="Apple" evidence="2">
    <location>
        <begin position="1615"/>
        <end position="1692"/>
    </location>
</feature>
<proteinExistence type="predicted"/>
<feature type="domain" description="Apple" evidence="2">
    <location>
        <begin position="249"/>
        <end position="314"/>
    </location>
</feature>
<dbReference type="Proteomes" id="UP000604046">
    <property type="component" value="Unassembled WGS sequence"/>
</dbReference>
<feature type="signal peptide" evidence="1">
    <location>
        <begin position="1"/>
        <end position="25"/>
    </location>
</feature>
<evidence type="ECO:0000259" key="2">
    <source>
        <dbReference type="PROSITE" id="PS50948"/>
    </source>
</evidence>
<accession>A0A812V071</accession>
<dbReference type="PROSITE" id="PS50948">
    <property type="entry name" value="PAN"/>
    <property type="match status" value="10"/>
</dbReference>
<dbReference type="OrthoDB" id="406152at2759"/>
<gene>
    <name evidence="3" type="primary">ITIH4</name>
    <name evidence="3" type="ORF">SNAT2548_LOCUS34001</name>
</gene>
<dbReference type="CDD" id="cd00161">
    <property type="entry name" value="beta-trefoil_Ricin-like"/>
    <property type="match status" value="1"/>
</dbReference>
<dbReference type="InterPro" id="IPR003609">
    <property type="entry name" value="Pan_app"/>
</dbReference>
<reference evidence="3" key="1">
    <citation type="submission" date="2021-02" db="EMBL/GenBank/DDBJ databases">
        <authorList>
            <person name="Dougan E. K."/>
            <person name="Rhodes N."/>
            <person name="Thang M."/>
            <person name="Chan C."/>
        </authorList>
    </citation>
    <scope>NUCLEOTIDE SEQUENCE</scope>
</reference>
<dbReference type="Gene3D" id="3.20.20.80">
    <property type="entry name" value="Glycosidases"/>
    <property type="match status" value="1"/>
</dbReference>
<keyword evidence="1" id="KW-0732">Signal</keyword>
<keyword evidence="4" id="KW-1185">Reference proteome</keyword>
<evidence type="ECO:0000256" key="1">
    <source>
        <dbReference type="SAM" id="SignalP"/>
    </source>
</evidence>
<dbReference type="PROSITE" id="PS50231">
    <property type="entry name" value="RICIN_B_LECTIN"/>
    <property type="match status" value="1"/>
</dbReference>
<name>A0A812V071_9DINO</name>
<feature type="domain" description="Apple" evidence="2">
    <location>
        <begin position="1879"/>
        <end position="1952"/>
    </location>
</feature>